<dbReference type="Proteomes" id="UP000236664">
    <property type="component" value="Unassembled WGS sequence"/>
</dbReference>
<organism evidence="1 2">
    <name type="scientific">Gibberella nygamai</name>
    <name type="common">Bean root rot disease fungus</name>
    <name type="synonym">Fusarium nygamai</name>
    <dbReference type="NCBI Taxonomy" id="42673"/>
    <lineage>
        <taxon>Eukaryota</taxon>
        <taxon>Fungi</taxon>
        <taxon>Dikarya</taxon>
        <taxon>Ascomycota</taxon>
        <taxon>Pezizomycotina</taxon>
        <taxon>Sordariomycetes</taxon>
        <taxon>Hypocreomycetidae</taxon>
        <taxon>Hypocreales</taxon>
        <taxon>Nectriaceae</taxon>
        <taxon>Fusarium</taxon>
        <taxon>Fusarium fujikuroi species complex</taxon>
    </lineage>
</organism>
<dbReference type="AlphaFoldDB" id="A0A2K0WP97"/>
<dbReference type="STRING" id="42673.A0A2K0WP97"/>
<proteinExistence type="predicted"/>
<evidence type="ECO:0008006" key="3">
    <source>
        <dbReference type="Google" id="ProtNLM"/>
    </source>
</evidence>
<reference evidence="1 2" key="1">
    <citation type="submission" date="2017-06" db="EMBL/GenBank/DDBJ databases">
        <title>Genome of Fusarium nygamai isolate CS10214.</title>
        <authorList>
            <person name="Gardiner D.M."/>
            <person name="Obanor F."/>
            <person name="Kazan K."/>
        </authorList>
    </citation>
    <scope>NUCLEOTIDE SEQUENCE [LARGE SCALE GENOMIC DNA]</scope>
    <source>
        <strain evidence="1 2">CS10214</strain>
    </source>
</reference>
<protein>
    <recommendedName>
        <fullName evidence="3">Stress-response A/B barrel domain-containing protein</fullName>
    </recommendedName>
</protein>
<evidence type="ECO:0000313" key="1">
    <source>
        <dbReference type="EMBL" id="PNP84101.1"/>
    </source>
</evidence>
<dbReference type="OrthoDB" id="1601230at2759"/>
<sequence>MGINRAVQFQFKSDTSSDAIGKVTAKIQEMRDKCFHPDSKKLYIQPIQGGADSAPERLQVRSPRQFTLPSSHHILF</sequence>
<dbReference type="EMBL" id="MTQA01000047">
    <property type="protein sequence ID" value="PNP84101.1"/>
    <property type="molecule type" value="Genomic_DNA"/>
</dbReference>
<accession>A0A2K0WP97</accession>
<comment type="caution">
    <text evidence="1">The sequence shown here is derived from an EMBL/GenBank/DDBJ whole genome shotgun (WGS) entry which is preliminary data.</text>
</comment>
<gene>
    <name evidence="1" type="ORF">FNYG_02789</name>
</gene>
<name>A0A2K0WP97_GIBNY</name>
<evidence type="ECO:0000313" key="2">
    <source>
        <dbReference type="Proteomes" id="UP000236664"/>
    </source>
</evidence>
<keyword evidence="2" id="KW-1185">Reference proteome</keyword>